<organism evidence="2 3">
    <name type="scientific">Hanstruepera neustonica</name>
    <dbReference type="NCBI Taxonomy" id="1445657"/>
    <lineage>
        <taxon>Bacteria</taxon>
        <taxon>Pseudomonadati</taxon>
        <taxon>Bacteroidota</taxon>
        <taxon>Flavobacteriia</taxon>
        <taxon>Flavobacteriales</taxon>
        <taxon>Flavobacteriaceae</taxon>
        <taxon>Hanstruepera</taxon>
    </lineage>
</organism>
<dbReference type="EMBL" id="POWF01000004">
    <property type="protein sequence ID" value="PNQ73135.1"/>
    <property type="molecule type" value="Genomic_DNA"/>
</dbReference>
<dbReference type="Proteomes" id="UP000236641">
    <property type="component" value="Unassembled WGS sequence"/>
</dbReference>
<protein>
    <submittedName>
        <fullName evidence="2">Uncharacterized protein</fullName>
    </submittedName>
</protein>
<evidence type="ECO:0000313" key="3">
    <source>
        <dbReference type="Proteomes" id="UP000236641"/>
    </source>
</evidence>
<dbReference type="OrthoDB" id="1144067at2"/>
<comment type="caution">
    <text evidence="2">The sequence shown here is derived from an EMBL/GenBank/DDBJ whole genome shotgun (WGS) entry which is preliminary data.</text>
</comment>
<reference evidence="2 3" key="1">
    <citation type="submission" date="2018-01" db="EMBL/GenBank/DDBJ databases">
        <title>The draft genome of Hanstruepera neustonica JCM19743.</title>
        <authorList>
            <person name="He R.-H."/>
            <person name="Du Z.-J."/>
        </authorList>
    </citation>
    <scope>NUCLEOTIDE SEQUENCE [LARGE SCALE GENOMIC DNA]</scope>
    <source>
        <strain evidence="2 3">JCM19743</strain>
    </source>
</reference>
<keyword evidence="1" id="KW-0812">Transmembrane</keyword>
<evidence type="ECO:0000313" key="2">
    <source>
        <dbReference type="EMBL" id="PNQ73135.1"/>
    </source>
</evidence>
<keyword evidence="1" id="KW-0472">Membrane</keyword>
<dbReference type="RefSeq" id="WP_103052175.1">
    <property type="nucleotide sequence ID" value="NZ_POWF01000004.1"/>
</dbReference>
<keyword evidence="1" id="KW-1133">Transmembrane helix</keyword>
<gene>
    <name evidence="2" type="ORF">C1T31_09105</name>
</gene>
<dbReference type="AlphaFoldDB" id="A0A2K1DYN3"/>
<feature type="transmembrane region" description="Helical" evidence="1">
    <location>
        <begin position="60"/>
        <end position="79"/>
    </location>
</feature>
<name>A0A2K1DYN3_9FLAO</name>
<feature type="transmembrane region" description="Helical" evidence="1">
    <location>
        <begin position="12"/>
        <end position="40"/>
    </location>
</feature>
<sequence>MDLDNLSKNKKLALSILFDAIGFITIIDIIWAPLSAYLMAKMYSGNRGKVAGAISFIEEIIPGLDIVPTFTIMWLYTYVFSKEKKVIPVEIND</sequence>
<evidence type="ECO:0000256" key="1">
    <source>
        <dbReference type="SAM" id="Phobius"/>
    </source>
</evidence>
<accession>A0A2K1DYN3</accession>
<proteinExistence type="predicted"/>
<keyword evidence="3" id="KW-1185">Reference proteome</keyword>